<evidence type="ECO:0000313" key="2">
    <source>
        <dbReference type="EMBL" id="PXW77991.1"/>
    </source>
</evidence>
<dbReference type="RefSeq" id="WP_110297814.1">
    <property type="nucleotide sequence ID" value="NZ_QJJM01000003.1"/>
</dbReference>
<proteinExistence type="predicted"/>
<feature type="transmembrane region" description="Helical" evidence="1">
    <location>
        <begin position="115"/>
        <end position="137"/>
    </location>
</feature>
<feature type="transmembrane region" description="Helical" evidence="1">
    <location>
        <begin position="70"/>
        <end position="94"/>
    </location>
</feature>
<dbReference type="OrthoDB" id="152369at2"/>
<reference evidence="2 3" key="1">
    <citation type="submission" date="2018-05" db="EMBL/GenBank/DDBJ databases">
        <title>Genomic Encyclopedia of Type Strains, Phase IV (KMG-IV): sequencing the most valuable type-strain genomes for metagenomic binning, comparative biology and taxonomic classification.</title>
        <authorList>
            <person name="Goeker M."/>
        </authorList>
    </citation>
    <scope>NUCLEOTIDE SEQUENCE [LARGE SCALE GENOMIC DNA]</scope>
    <source>
        <strain evidence="2 3">DSM 3183</strain>
    </source>
</reference>
<keyword evidence="1" id="KW-0812">Transmembrane</keyword>
<protein>
    <submittedName>
        <fullName evidence="2">Putative photosynthetic complex assembly protein 2</fullName>
    </submittedName>
</protein>
<gene>
    <name evidence="2" type="ORF">C7451_10396</name>
</gene>
<dbReference type="AlphaFoldDB" id="A0A2V3VAW6"/>
<dbReference type="EMBL" id="QJJM01000003">
    <property type="protein sequence ID" value="PXW77991.1"/>
    <property type="molecule type" value="Genomic_DNA"/>
</dbReference>
<comment type="caution">
    <text evidence="2">The sequence shown here is derived from an EMBL/GenBank/DDBJ whole genome shotgun (WGS) entry which is preliminary data.</text>
</comment>
<feature type="transmembrane region" description="Helical" evidence="1">
    <location>
        <begin position="39"/>
        <end position="58"/>
    </location>
</feature>
<organism evidence="2 3">
    <name type="scientific">Blastomonas natatoria</name>
    <dbReference type="NCBI Taxonomy" id="34015"/>
    <lineage>
        <taxon>Bacteria</taxon>
        <taxon>Pseudomonadati</taxon>
        <taxon>Pseudomonadota</taxon>
        <taxon>Alphaproteobacteria</taxon>
        <taxon>Sphingomonadales</taxon>
        <taxon>Sphingomonadaceae</taxon>
        <taxon>Blastomonas</taxon>
    </lineage>
</organism>
<keyword evidence="1" id="KW-1133">Transmembrane helix</keyword>
<dbReference type="InterPro" id="IPR017496">
    <property type="entry name" value="Photo_alph_chp2"/>
</dbReference>
<accession>A0A2V3VAW6</accession>
<sequence length="262" mass="28060">MSLHGHILPAFIVLLAWFGSTGVVAWLANRGKATFARSLSWAGFAAGICLCVIVWAAHGHDAAGPQLLDAYISFGAALVIWGWLELTFLTGIVAGPRRTASDPHARGWRRFADAAATLIHHELAIAVVMVMLVSLTWNSANPTGAVIFSLLFALRLSAKLNLFVGVPNMSDEIMPGHLEYLKTYFGPRRLHGALAFSLVALAALSLWLGARALAAPDDSFAAVSATLVFTLAALGALEHLFLALPFRDGALWRWALPDARKG</sequence>
<dbReference type="NCBIfam" id="TIGR03055">
    <property type="entry name" value="photo_alph_chp2"/>
    <property type="match status" value="1"/>
</dbReference>
<dbReference type="Proteomes" id="UP000248014">
    <property type="component" value="Unassembled WGS sequence"/>
</dbReference>
<name>A0A2V3VAW6_9SPHN</name>
<keyword evidence="1" id="KW-0472">Membrane</keyword>
<feature type="transmembrane region" description="Helical" evidence="1">
    <location>
        <begin position="143"/>
        <end position="164"/>
    </location>
</feature>
<keyword evidence="3" id="KW-1185">Reference proteome</keyword>
<dbReference type="Pfam" id="PF12291">
    <property type="entry name" value="DUF3623"/>
    <property type="match status" value="1"/>
</dbReference>
<evidence type="ECO:0000313" key="3">
    <source>
        <dbReference type="Proteomes" id="UP000248014"/>
    </source>
</evidence>
<feature type="transmembrane region" description="Helical" evidence="1">
    <location>
        <begin position="190"/>
        <end position="208"/>
    </location>
</feature>
<evidence type="ECO:0000256" key="1">
    <source>
        <dbReference type="SAM" id="Phobius"/>
    </source>
</evidence>
<feature type="transmembrane region" description="Helical" evidence="1">
    <location>
        <begin position="220"/>
        <end position="244"/>
    </location>
</feature>
<feature type="transmembrane region" description="Helical" evidence="1">
    <location>
        <begin position="6"/>
        <end position="27"/>
    </location>
</feature>